<evidence type="ECO:0000313" key="2">
    <source>
        <dbReference type="Proteomes" id="UP000663882"/>
    </source>
</evidence>
<organism evidence="1 2">
    <name type="scientific">Rotaria sordida</name>
    <dbReference type="NCBI Taxonomy" id="392033"/>
    <lineage>
        <taxon>Eukaryota</taxon>
        <taxon>Metazoa</taxon>
        <taxon>Spiralia</taxon>
        <taxon>Gnathifera</taxon>
        <taxon>Rotifera</taxon>
        <taxon>Eurotatoria</taxon>
        <taxon>Bdelloidea</taxon>
        <taxon>Philodinida</taxon>
        <taxon>Philodinidae</taxon>
        <taxon>Rotaria</taxon>
    </lineage>
</organism>
<gene>
    <name evidence="1" type="ORF">RFH988_LOCUS24514</name>
</gene>
<sequence>MTSSDKTNNDRSTILNDIILHEDDLTEQAKKHFPYHSNIFRTFESYRQSILRNEYIAPFGRNFFLSELQNLHINCKRVLNYAIEHNKFVDQNLPTIGPLLICGLTRTGTTLLYNLLACDPQCRAPLYTDMCIDVVPPIARSDSIGQNRRMDIFNSQMISEQLSDFFISFAASHPNFSIEEDCFITRQAGYFPLYFDLSDNEDDDAENWIRNEISKDYLYDYHEIFLRMLNSVDTPKSHWLLKSPFNVYCLDKFLQHYPNALLIMTHRNLDEVFPSLYRLCLTPASYHFDNTNSISRDRIIKRCYQFFDKGIEYMMKFRNLQNDTVKKTQKNIFDVSYDNLMEDPIGVVQQIYDHFNLHFSDEMKMAMRNWLLENPQGKQGRHKYSLSDFGLNREDIETRYADYNKNRSSKLQKDLDPLQKRKTQLEFEVVKKNTLDNSSRKFTTNLLGDVSVSSGIIGYLSPFIGSLHDEPIHGEKYSLAETFDKPIQIQWKWNRVVNCDFSGLFTLQSFYNKKNDGVWAVEGEEIEPDLIHAKTDKFQKGIIFWSAISAQGLIPSQAPINVTKWLEQQRTLCNDKRKRKYLTNKLYAKFLQEKAAPAIKAPFRKTKLDPIFQDDQDRKQRTALVRKTVDQFFSERIKPVDGDTKFADVWRIDNVWGALKEKIRGKVFATSIETEKEIEKEWKK</sequence>
<dbReference type="InterPro" id="IPR052736">
    <property type="entry name" value="Stf3_sulfotransferase"/>
</dbReference>
<dbReference type="InterPro" id="IPR027417">
    <property type="entry name" value="P-loop_NTPase"/>
</dbReference>
<dbReference type="Gene3D" id="3.30.420.10">
    <property type="entry name" value="Ribonuclease H-like superfamily/Ribonuclease H"/>
    <property type="match status" value="1"/>
</dbReference>
<name>A0A814W598_9BILA</name>
<accession>A0A814W598</accession>
<evidence type="ECO:0000313" key="1">
    <source>
        <dbReference type="EMBL" id="CAF1199430.1"/>
    </source>
</evidence>
<evidence type="ECO:0008006" key="3">
    <source>
        <dbReference type="Google" id="ProtNLM"/>
    </source>
</evidence>
<dbReference type="Pfam" id="PF13469">
    <property type="entry name" value="Sulfotransfer_3"/>
    <property type="match status" value="1"/>
</dbReference>
<dbReference type="Proteomes" id="UP000663882">
    <property type="component" value="Unassembled WGS sequence"/>
</dbReference>
<dbReference type="AlphaFoldDB" id="A0A814W598"/>
<proteinExistence type="predicted"/>
<reference evidence="1" key="1">
    <citation type="submission" date="2021-02" db="EMBL/GenBank/DDBJ databases">
        <authorList>
            <person name="Nowell W R."/>
        </authorList>
    </citation>
    <scope>NUCLEOTIDE SEQUENCE</scope>
</reference>
<dbReference type="OrthoDB" id="10019515at2759"/>
<dbReference type="PANTHER" id="PTHR36451">
    <property type="entry name" value="PAPS-DEPENDENT SULFOTRANSFERASE STF3"/>
    <property type="match status" value="1"/>
</dbReference>
<protein>
    <recommendedName>
        <fullName evidence="3">Sulfotransferase</fullName>
    </recommendedName>
</protein>
<dbReference type="EMBL" id="CAJNOO010001794">
    <property type="protein sequence ID" value="CAF1199430.1"/>
    <property type="molecule type" value="Genomic_DNA"/>
</dbReference>
<dbReference type="InterPro" id="IPR036397">
    <property type="entry name" value="RNaseH_sf"/>
</dbReference>
<dbReference type="PANTHER" id="PTHR36451:SF1">
    <property type="entry name" value="OMEGA-HYDROXY-BETA-DIHYDROMENAQUINONE-9 SULFOTRANSFERASE STF3"/>
    <property type="match status" value="1"/>
</dbReference>
<dbReference type="SUPFAM" id="SSF52540">
    <property type="entry name" value="P-loop containing nucleoside triphosphate hydrolases"/>
    <property type="match status" value="1"/>
</dbReference>
<dbReference type="Gene3D" id="3.40.50.300">
    <property type="entry name" value="P-loop containing nucleotide triphosphate hydrolases"/>
    <property type="match status" value="1"/>
</dbReference>
<dbReference type="GO" id="GO:0003676">
    <property type="term" value="F:nucleic acid binding"/>
    <property type="evidence" value="ECO:0007669"/>
    <property type="project" value="InterPro"/>
</dbReference>
<comment type="caution">
    <text evidence="1">The sequence shown here is derived from an EMBL/GenBank/DDBJ whole genome shotgun (WGS) entry which is preliminary data.</text>
</comment>